<comment type="caution">
    <text evidence="3">The sequence shown here is derived from an EMBL/GenBank/DDBJ whole genome shotgun (WGS) entry which is preliminary data.</text>
</comment>
<evidence type="ECO:0000259" key="2">
    <source>
        <dbReference type="Pfam" id="PF14213"/>
    </source>
</evidence>
<dbReference type="Pfam" id="PF13581">
    <property type="entry name" value="HATPase_c_2"/>
    <property type="match status" value="1"/>
</dbReference>
<dbReference type="Gene3D" id="3.30.565.10">
    <property type="entry name" value="Histidine kinase-like ATPase, C-terminal domain"/>
    <property type="match status" value="1"/>
</dbReference>
<evidence type="ECO:0008006" key="4">
    <source>
        <dbReference type="Google" id="ProtNLM"/>
    </source>
</evidence>
<dbReference type="InterPro" id="IPR036890">
    <property type="entry name" value="HATPase_C_sf"/>
</dbReference>
<accession>X0ZMD7</accession>
<dbReference type="InterPro" id="IPR003594">
    <property type="entry name" value="HATPase_dom"/>
</dbReference>
<sequence length="234" mass="27035">HIVFQELATLINLKNQLGKISWDTAYYAFTEILNNAIEHSESKECSVSLSLDPYRFNFVVRDFGIGIFYSVFSKFGLPSENAAIGELIKGKTTTMKERHAGEGVFFTSKAADTVSFRSHRTNLIFDNLRRDVFVEERRFIKGTQVDFGISRHSKRRLDKLFQEFAPEEFEYRFEKTRVQVKLFKEAWISRSEAKRLLVGLDKFGEITLDFKGVKSIGQGFSDEVFRVFKNAHKG</sequence>
<dbReference type="InterPro" id="IPR025474">
    <property type="entry name" value="DUF4325"/>
</dbReference>
<proteinExistence type="predicted"/>
<dbReference type="SUPFAM" id="SSF55874">
    <property type="entry name" value="ATPase domain of HSP90 chaperone/DNA topoisomerase II/histidine kinase"/>
    <property type="match status" value="1"/>
</dbReference>
<feature type="domain" description="DUF4325" evidence="2">
    <location>
        <begin position="194"/>
        <end position="232"/>
    </location>
</feature>
<reference evidence="3" key="1">
    <citation type="journal article" date="2014" name="Front. Microbiol.">
        <title>High frequency of phylogenetically diverse reductive dehalogenase-homologous genes in deep subseafloor sedimentary metagenomes.</title>
        <authorList>
            <person name="Kawai M."/>
            <person name="Futagami T."/>
            <person name="Toyoda A."/>
            <person name="Takaki Y."/>
            <person name="Nishi S."/>
            <person name="Hori S."/>
            <person name="Arai W."/>
            <person name="Tsubouchi T."/>
            <person name="Morono Y."/>
            <person name="Uchiyama I."/>
            <person name="Ito T."/>
            <person name="Fujiyama A."/>
            <person name="Inagaki F."/>
            <person name="Takami H."/>
        </authorList>
    </citation>
    <scope>NUCLEOTIDE SEQUENCE</scope>
    <source>
        <strain evidence="3">Expedition CK06-06</strain>
    </source>
</reference>
<feature type="non-terminal residue" evidence="3">
    <location>
        <position position="1"/>
    </location>
</feature>
<name>X0ZMD7_9ZZZZ</name>
<gene>
    <name evidence="3" type="ORF">S01H1_77183</name>
</gene>
<evidence type="ECO:0000313" key="3">
    <source>
        <dbReference type="EMBL" id="GAG49381.1"/>
    </source>
</evidence>
<organism evidence="3">
    <name type="scientific">marine sediment metagenome</name>
    <dbReference type="NCBI Taxonomy" id="412755"/>
    <lineage>
        <taxon>unclassified sequences</taxon>
        <taxon>metagenomes</taxon>
        <taxon>ecological metagenomes</taxon>
    </lineage>
</organism>
<protein>
    <recommendedName>
        <fullName evidence="4">Histidine kinase/HSP90-like ATPase domain-containing protein</fullName>
    </recommendedName>
</protein>
<dbReference type="EMBL" id="BARS01051861">
    <property type="protein sequence ID" value="GAG49381.1"/>
    <property type="molecule type" value="Genomic_DNA"/>
</dbReference>
<feature type="non-terminal residue" evidence="3">
    <location>
        <position position="234"/>
    </location>
</feature>
<dbReference type="Pfam" id="PF14213">
    <property type="entry name" value="DUF4325"/>
    <property type="match status" value="1"/>
</dbReference>
<dbReference type="AlphaFoldDB" id="X0ZMD7"/>
<feature type="domain" description="Histidine kinase/HSP90-like ATPase" evidence="1">
    <location>
        <begin position="21"/>
        <end position="120"/>
    </location>
</feature>
<evidence type="ECO:0000259" key="1">
    <source>
        <dbReference type="Pfam" id="PF13581"/>
    </source>
</evidence>